<reference evidence="1 2" key="1">
    <citation type="submission" date="2024-02" db="EMBL/GenBank/DDBJ databases">
        <title>A nitrogen-fixing paenibacillus bacterium.</title>
        <authorList>
            <person name="Zhang W.L."/>
            <person name="Chen S.F."/>
        </authorList>
    </citation>
    <scope>NUCLEOTIDE SEQUENCE [LARGE SCALE GENOMIC DNA]</scope>
    <source>
        <strain evidence="1 2">M1</strain>
    </source>
</reference>
<keyword evidence="2" id="KW-1185">Reference proteome</keyword>
<dbReference type="RefSeq" id="WP_331846119.1">
    <property type="nucleotide sequence ID" value="NZ_JAZHPZ010000003.1"/>
</dbReference>
<comment type="caution">
    <text evidence="1">The sequence shown here is derived from an EMBL/GenBank/DDBJ whole genome shotgun (WGS) entry which is preliminary data.</text>
</comment>
<dbReference type="Proteomes" id="UP001306950">
    <property type="component" value="Unassembled WGS sequence"/>
</dbReference>
<name>A0ABU7VQ85_9BACL</name>
<evidence type="ECO:0008006" key="3">
    <source>
        <dbReference type="Google" id="ProtNLM"/>
    </source>
</evidence>
<sequence>MNDLSDCIRLAEIEWSYVEIKVEHYGTLNTITFQVSPSRFLELAYTDFRLGTEDGLINSLTNAKRAIDCQIDTY</sequence>
<protein>
    <recommendedName>
        <fullName evidence="3">KTSC domain-containing protein</fullName>
    </recommendedName>
</protein>
<organism evidence="1 2">
    <name type="scientific">Paenibacillus haidiansis</name>
    <dbReference type="NCBI Taxonomy" id="1574488"/>
    <lineage>
        <taxon>Bacteria</taxon>
        <taxon>Bacillati</taxon>
        <taxon>Bacillota</taxon>
        <taxon>Bacilli</taxon>
        <taxon>Bacillales</taxon>
        <taxon>Paenibacillaceae</taxon>
        <taxon>Paenibacillus</taxon>
    </lineage>
</organism>
<evidence type="ECO:0000313" key="2">
    <source>
        <dbReference type="Proteomes" id="UP001306950"/>
    </source>
</evidence>
<proteinExistence type="predicted"/>
<evidence type="ECO:0000313" key="1">
    <source>
        <dbReference type="EMBL" id="MEF2965892.1"/>
    </source>
</evidence>
<dbReference type="EMBL" id="JAZHPZ010000003">
    <property type="protein sequence ID" value="MEF2965892.1"/>
    <property type="molecule type" value="Genomic_DNA"/>
</dbReference>
<accession>A0ABU7VQ85</accession>
<gene>
    <name evidence="1" type="ORF">V3851_08630</name>
</gene>